<evidence type="ECO:0000313" key="2">
    <source>
        <dbReference type="Proteomes" id="UP000178797"/>
    </source>
</evidence>
<proteinExistence type="predicted"/>
<dbReference type="InterPro" id="IPR027613">
    <property type="entry name" value="O_ant_LIC13510"/>
</dbReference>
<protein>
    <submittedName>
        <fullName evidence="1">Uncharacterized protein</fullName>
    </submittedName>
</protein>
<dbReference type="EMBL" id="MGDE01000023">
    <property type="protein sequence ID" value="OGL47690.1"/>
    <property type="molecule type" value="Genomic_DNA"/>
</dbReference>
<comment type="caution">
    <text evidence="1">The sequence shown here is derived from an EMBL/GenBank/DDBJ whole genome shotgun (WGS) entry which is preliminary data.</text>
</comment>
<dbReference type="Proteomes" id="UP000178797">
    <property type="component" value="Unassembled WGS sequence"/>
</dbReference>
<organism evidence="1 2">
    <name type="scientific">Candidatus Schekmanbacteria bacterium RBG_16_38_10</name>
    <dbReference type="NCBI Taxonomy" id="1817879"/>
    <lineage>
        <taxon>Bacteria</taxon>
        <taxon>Candidatus Schekmaniibacteriota</taxon>
    </lineage>
</organism>
<name>A0A1F7S1X2_9BACT</name>
<reference evidence="1 2" key="1">
    <citation type="journal article" date="2016" name="Nat. Commun.">
        <title>Thousands of microbial genomes shed light on interconnected biogeochemical processes in an aquifer system.</title>
        <authorList>
            <person name="Anantharaman K."/>
            <person name="Brown C.T."/>
            <person name="Hug L.A."/>
            <person name="Sharon I."/>
            <person name="Castelle C.J."/>
            <person name="Probst A.J."/>
            <person name="Thomas B.C."/>
            <person name="Singh A."/>
            <person name="Wilkins M.J."/>
            <person name="Karaoz U."/>
            <person name="Brodie E.L."/>
            <person name="Williams K.H."/>
            <person name="Hubbard S.S."/>
            <person name="Banfield J.F."/>
        </authorList>
    </citation>
    <scope>NUCLEOTIDE SEQUENCE [LARGE SCALE GENOMIC DNA]</scope>
</reference>
<dbReference type="AlphaFoldDB" id="A0A1F7S1X2"/>
<gene>
    <name evidence="1" type="ORF">A2W05_00085</name>
</gene>
<dbReference type="NCBIfam" id="TIGR04326">
    <property type="entry name" value="O_ant_LIC13510"/>
    <property type="match status" value="1"/>
</dbReference>
<sequence>MQKILLLFDENIDCNQLSSIAKFKQLRDIYFFPLTSNWNIINKVENACRLSGNSDLNIVVLNSAEFIDNEVNEIKGMISSWASNLGDYIVWNKPIKKWFLTPQKEVSTWWFSLIAEKNNLKTNVFFNIAQVNAIEKLLKSKEYNFCYLVVRDNKFKRVLKKILTRYKISFRLLASVPAESLSFKDLTKMFLENIGILSDIINSFIALSKFILESIKARKIMGQFNERKKQDRSILFVSYFPAVDKLKAEEGIFRNKYAIPLQDRLNNKNQKINWLLMYVPIDGWSYDDALKLGSKFSRNNESIFFLHEFISIRVVSKVIFVWLIQLIKYFLISIHISHKVLTPNLTIKESHYLLYPVWRRSFVGVEGIEGIIYFEVFKEVFKYFINSEICIYYAEMHAWEKALNSAAMLINGQIKTIGFQHTTVAANYFFYLSNPTELKRERDGTDLPLPNVIACNGCVGYEKLKKEGFPNLKKVEALRQLYLLDYLQRDSDKHQKENVLLVAGSIDRLETSRIVSLINSAFPESKTFKIWLKGHPAMPVEDIVDQLHIDTQKCGYEIKHDPIDKLLAKSRIVLTGASTVSIEALAFGCKVVLPVFSDKMFMSPLSEFDDFYEKIYNPNDLRDVVIEQMESDNIVDMNLNKNFILKYWCLNESLKQWEDLLEL</sequence>
<evidence type="ECO:0000313" key="1">
    <source>
        <dbReference type="EMBL" id="OGL47690.1"/>
    </source>
</evidence>
<accession>A0A1F7S1X2</accession>